<feature type="region of interest" description="Disordered" evidence="1">
    <location>
        <begin position="125"/>
        <end position="248"/>
    </location>
</feature>
<protein>
    <submittedName>
        <fullName evidence="3">Acrosomal protein KIAA1210 homolog isoform X2</fullName>
    </submittedName>
</protein>
<reference evidence="3" key="1">
    <citation type="submission" date="2025-08" db="UniProtKB">
        <authorList>
            <consortium name="RefSeq"/>
        </authorList>
    </citation>
    <scope>IDENTIFICATION</scope>
</reference>
<feature type="compositionally biased region" description="Low complexity" evidence="1">
    <location>
        <begin position="231"/>
        <end position="240"/>
    </location>
</feature>
<feature type="compositionally biased region" description="Polar residues" evidence="1">
    <location>
        <begin position="579"/>
        <end position="589"/>
    </location>
</feature>
<feature type="compositionally biased region" description="Polar residues" evidence="1">
    <location>
        <begin position="142"/>
        <end position="162"/>
    </location>
</feature>
<accession>A0A6P6DNW9</accession>
<feature type="region of interest" description="Disordered" evidence="1">
    <location>
        <begin position="643"/>
        <end position="776"/>
    </location>
</feature>
<feature type="compositionally biased region" description="Basic and acidic residues" evidence="1">
    <location>
        <begin position="307"/>
        <end position="316"/>
    </location>
</feature>
<feature type="compositionally biased region" description="Polar residues" evidence="1">
    <location>
        <begin position="718"/>
        <end position="728"/>
    </location>
</feature>
<dbReference type="PANTHER" id="PTHR47743">
    <property type="entry name" value="KIAA1210 / KIAA1211 FAMILY MEMBER"/>
    <property type="match status" value="1"/>
</dbReference>
<dbReference type="Proteomes" id="UP000515203">
    <property type="component" value="Unplaced"/>
</dbReference>
<feature type="compositionally biased region" description="Low complexity" evidence="1">
    <location>
        <begin position="317"/>
        <end position="329"/>
    </location>
</feature>
<feature type="compositionally biased region" description="Low complexity" evidence="1">
    <location>
        <begin position="189"/>
        <end position="198"/>
    </location>
</feature>
<dbReference type="InterPro" id="IPR026713">
    <property type="entry name" value="CRACD-like"/>
</dbReference>
<evidence type="ECO:0000313" key="3">
    <source>
        <dbReference type="RefSeq" id="XP_023561789.1"/>
    </source>
</evidence>
<feature type="region of interest" description="Disordered" evidence="1">
    <location>
        <begin position="1589"/>
        <end position="1631"/>
    </location>
</feature>
<dbReference type="PANTHER" id="PTHR47743:SF2">
    <property type="entry name" value="ACROSOMAL PROTEIN KIAA1210"/>
    <property type="match status" value="1"/>
</dbReference>
<feature type="region of interest" description="Disordered" evidence="1">
    <location>
        <begin position="1117"/>
        <end position="1154"/>
    </location>
</feature>
<feature type="compositionally biased region" description="Polar residues" evidence="1">
    <location>
        <begin position="1065"/>
        <end position="1074"/>
    </location>
</feature>
<feature type="compositionally biased region" description="Basic and acidic residues" evidence="1">
    <location>
        <begin position="199"/>
        <end position="208"/>
    </location>
</feature>
<feature type="region of interest" description="Disordered" evidence="1">
    <location>
        <begin position="382"/>
        <end position="406"/>
    </location>
</feature>
<proteinExistence type="predicted"/>
<evidence type="ECO:0000256" key="1">
    <source>
        <dbReference type="SAM" id="MobiDB-lite"/>
    </source>
</evidence>
<evidence type="ECO:0000313" key="2">
    <source>
        <dbReference type="Proteomes" id="UP000515203"/>
    </source>
</evidence>
<feature type="region of interest" description="Disordered" evidence="1">
    <location>
        <begin position="1529"/>
        <end position="1561"/>
    </location>
</feature>
<dbReference type="RefSeq" id="XP_023561789.1">
    <property type="nucleotide sequence ID" value="XM_023706021.1"/>
</dbReference>
<name>A0A6P6DNW9_OCTDE</name>
<feature type="compositionally biased region" description="Basic and acidic residues" evidence="1">
    <location>
        <begin position="591"/>
        <end position="621"/>
    </location>
</feature>
<organism evidence="2 3">
    <name type="scientific">Octodon degus</name>
    <name type="common">Degu</name>
    <name type="synonym">Sciurus degus</name>
    <dbReference type="NCBI Taxonomy" id="10160"/>
    <lineage>
        <taxon>Eukaryota</taxon>
        <taxon>Metazoa</taxon>
        <taxon>Chordata</taxon>
        <taxon>Craniata</taxon>
        <taxon>Vertebrata</taxon>
        <taxon>Euteleostomi</taxon>
        <taxon>Mammalia</taxon>
        <taxon>Eutheria</taxon>
        <taxon>Euarchontoglires</taxon>
        <taxon>Glires</taxon>
        <taxon>Rodentia</taxon>
        <taxon>Hystricomorpha</taxon>
        <taxon>Octodontidae</taxon>
        <taxon>Octodon</taxon>
    </lineage>
</organism>
<sequence length="1859" mass="205500">MWCSESDPIMAESLSEVSNNVDVVEASDEDRCLKQKAAMQYTLMKSGGKKKSKFKVLKSFFVKKKKRETEGAQEERMLMTSLSSSSINISTLDLVQKDELTDPRSKSGMGNKALSHESIFTLDTEPERSARELGPATEFQRSKSLGRSQAFRTLPRSGTMSGSMPRFTPRSGGWVAGSKLTEIPPLRPRQPSLSPPLFRSDKISKNLEDISIDDESPKGPQMKGSFEKSFSDSSSESDYSQPSTECAPTLATNQSCLDSLATQHKTDLNLWELQKKSLQATVEPNQEEPNVSVVSEGAHSPTEAEETGPKKVKIESADSSGQEQSDSSGTYDQKTRNKTKKPNAPGNLRNSMSAAYGRRRKRTGTCVSITNEYGSKGKSIIQFSKSHDPNNQAVSSSTNETTRHGPSWYLPLEKQVTEQLATSEADITTPLELLSDKTDMKRRDAGGDFEAKKAQLTVEEDMQKSMVSGPQPYHEDGATVAQKTESKIVLPVVGTPSTTQKETIILITTEAQVLRDPSPIQSEDEEASSFGLQNSHSETENVPIVCKEKPLVNVPQACTVSVSETTNTTVEEGGISMGNAETANVSPDSRSMLEKGNDSEKQLATEHSFESSKKPKDEQKDIQKFKDVAVDLSCAEEQLALGYSSQFLRESEAEKSSSETESPADRESSLKEVDPTNSSPSGESKGIFSESESFLEEQLAPRCPSEELLVPENKEISTESNSSVTNSDNAEEWPSSEEGLPHEYPNQVLEKPEDEQEVPSVPENVSEEQMPSQCPTQSIVRPIVQQHTSSTSVSVCEGQLGSVEPVTPSHPFQPWVNSKVMQLVSADHESATERGSFMEPLPHKMTSNYLMNPKAEEKSSSGPGITSMEEVSMAVLPPRYSQPLTRAIVAQEASAYPESAPVEQRIYVALRHPSHTFPQWVSPQVEQVFSSPESQVIEEGGIFVEPLLPGHLPQPLMSCIVQQSLSLGSENIASEVISVEPRYSKYSLTNPQIQPIYSDSTAVEQGIFVEQLPLGCHYHPLVKPKFQPHMSLDSESTSAQWCGAVESVPARHTCKTWMGPECKQQDSVSPQNTEAEWEDSKESALPRHHVQPWLKPTFEQVTGLENSAIEWSISVDPQPSRVTSQPLKRSVIKQPVSTGSGSTSGQWSGYDEQMSPRHPFQPWASSTLQQQVSVDQESTATEGRISVDVEPSIYYSQPLVRPKLKQEISDSMNASEEWGAPMASGLSRPPFQLWVNPKFEQQVSAGPESVAIERDIHRELPRHLSQTTMRQKVQKTSSSSESATVERGISEESLSPKHSTYLLVRSKVQEIPSILENTADKASLSKKLLLPKNPPHSYVKFMAQQIFSENPDTEREMYVDPLAPNLPSKTLLKPEVECQIFSDWENADSEKNISLKHALKSLGGPADLQEGLSLSERAPKKWSHSRWQIPSRKALEKFKYKQEFSVSDSSSEEWRSSEEQLPSRYPSKALHGSEFLPPTVLMNVPVEWSTLTEDQPHPSQAFGSAEYQQQVSSSFKNAAAQGIIVENSPRALSLPKDPVSPKKAKKHSQGSEDFTKRMSTSSTKSEKIIFAPTWKVPISVDTYYKEEIHPSGDGNNGGHVNLPTNEANTGNLSGAQLKRMSSPHKYKSEKPNRFSQIPSFLISSSGSREQQINRDASKGFPNTIDSPTAPSAFVEKRHRGKYEGMARKHPIYKPPGESGRQLDYYVSDSAWFTMARQKHKGSQLYIPAKDTKTKSKAAAKTDAKEPIRGIRPEATHRILQKGSDPVNENRPKKILISSIHKQEKAQAKPSKPIKSVVFEDQKMLPTSGMGKEMKRSLSLPSGLQYLDDPVKSNDSSEPVWFSIAKKKAKAWSHIAEVMP</sequence>
<feature type="region of interest" description="Disordered" evidence="1">
    <location>
        <begin position="1449"/>
        <end position="1469"/>
    </location>
</feature>
<feature type="region of interest" description="Disordered" evidence="1">
    <location>
        <begin position="516"/>
        <end position="541"/>
    </location>
</feature>
<feature type="compositionally biased region" description="Basic and acidic residues" evidence="1">
    <location>
        <begin position="649"/>
        <end position="674"/>
    </location>
</feature>
<dbReference type="GeneID" id="101591502"/>
<feature type="region of interest" description="Disordered" evidence="1">
    <location>
        <begin position="1062"/>
        <end position="1085"/>
    </location>
</feature>
<feature type="compositionally biased region" description="Polar residues" evidence="1">
    <location>
        <begin position="1265"/>
        <end position="1283"/>
    </location>
</feature>
<feature type="compositionally biased region" description="Low complexity" evidence="1">
    <location>
        <begin position="563"/>
        <end position="572"/>
    </location>
</feature>
<feature type="region of interest" description="Disordered" evidence="1">
    <location>
        <begin position="1265"/>
        <end position="1291"/>
    </location>
</feature>
<dbReference type="CTD" id="57481"/>
<feature type="compositionally biased region" description="Low complexity" evidence="1">
    <location>
        <begin position="1137"/>
        <end position="1149"/>
    </location>
</feature>
<feature type="region of interest" description="Disordered" evidence="1">
    <location>
        <begin position="563"/>
        <end position="621"/>
    </location>
</feature>
<feature type="region of interest" description="Disordered" evidence="1">
    <location>
        <begin position="279"/>
        <end position="370"/>
    </location>
</feature>
<feature type="compositionally biased region" description="Low complexity" evidence="1">
    <location>
        <begin position="758"/>
        <end position="769"/>
    </location>
</feature>
<feature type="compositionally biased region" description="Polar residues" evidence="1">
    <location>
        <begin position="1117"/>
        <end position="1127"/>
    </location>
</feature>
<feature type="compositionally biased region" description="Polar residues" evidence="1">
    <location>
        <begin position="1602"/>
        <end position="1614"/>
    </location>
</feature>
<feature type="compositionally biased region" description="Polar residues" evidence="1">
    <location>
        <begin position="279"/>
        <end position="293"/>
    </location>
</feature>
<feature type="compositionally biased region" description="Polar residues" evidence="1">
    <location>
        <begin position="382"/>
        <end position="400"/>
    </location>
</feature>
<keyword evidence="2" id="KW-1185">Reference proteome</keyword>
<gene>
    <name evidence="3" type="primary">Kiaa1210</name>
</gene>